<dbReference type="Proteomes" id="UP000177480">
    <property type="component" value="Unassembled WGS sequence"/>
</dbReference>
<protein>
    <submittedName>
        <fullName evidence="1">Uncharacterized protein</fullName>
    </submittedName>
</protein>
<dbReference type="EMBL" id="MHNK01000010">
    <property type="protein sequence ID" value="OGZ43974.1"/>
    <property type="molecule type" value="Genomic_DNA"/>
</dbReference>
<organism evidence="1 2">
    <name type="scientific">Candidatus Ryanbacteria bacterium RIFCSPHIGHO2_01_FULL_45_22</name>
    <dbReference type="NCBI Taxonomy" id="1802114"/>
    <lineage>
        <taxon>Bacteria</taxon>
        <taxon>Candidatus Ryaniibacteriota</taxon>
    </lineage>
</organism>
<evidence type="ECO:0000313" key="1">
    <source>
        <dbReference type="EMBL" id="OGZ43974.1"/>
    </source>
</evidence>
<name>A0A1G2G0X5_9BACT</name>
<evidence type="ECO:0000313" key="2">
    <source>
        <dbReference type="Proteomes" id="UP000177480"/>
    </source>
</evidence>
<gene>
    <name evidence="1" type="ORF">A2719_03360</name>
</gene>
<sequence>MFPEYIIADDAFINKKLTKNERVAYNRYIHADREVRKFPKSIEKKLSMAVAAKAVKNLDI</sequence>
<comment type="caution">
    <text evidence="1">The sequence shown here is derived from an EMBL/GenBank/DDBJ whole genome shotgun (WGS) entry which is preliminary data.</text>
</comment>
<dbReference type="AlphaFoldDB" id="A0A1G2G0X5"/>
<proteinExistence type="predicted"/>
<dbReference type="STRING" id="1802114.A2719_03360"/>
<accession>A0A1G2G0X5</accession>
<reference evidence="1 2" key="1">
    <citation type="journal article" date="2016" name="Nat. Commun.">
        <title>Thousands of microbial genomes shed light on interconnected biogeochemical processes in an aquifer system.</title>
        <authorList>
            <person name="Anantharaman K."/>
            <person name="Brown C.T."/>
            <person name="Hug L.A."/>
            <person name="Sharon I."/>
            <person name="Castelle C.J."/>
            <person name="Probst A.J."/>
            <person name="Thomas B.C."/>
            <person name="Singh A."/>
            <person name="Wilkins M.J."/>
            <person name="Karaoz U."/>
            <person name="Brodie E.L."/>
            <person name="Williams K.H."/>
            <person name="Hubbard S.S."/>
            <person name="Banfield J.F."/>
        </authorList>
    </citation>
    <scope>NUCLEOTIDE SEQUENCE [LARGE SCALE GENOMIC DNA]</scope>
</reference>